<proteinExistence type="predicted"/>
<dbReference type="PANTHER" id="PTHR31096:SF55">
    <property type="entry name" value="ACT DOMAIN-CONTAINING PROTEIN ACR6"/>
    <property type="match status" value="1"/>
</dbReference>
<feature type="region of interest" description="Disordered" evidence="2">
    <location>
        <begin position="74"/>
        <end position="95"/>
    </location>
</feature>
<sequence>NCVEKDHSVISIRCKDMPKLMFDTIPTLTDMDYVVFHGTVNVGASEAYQIDSRKAQFVYVTDLYRSAPPALMAEADKTKTEEKDGTLEEKGGASGSAVTTILAAEQVVSRSSTSFDDRRLNLRAEASPSSLSKRRKGMC</sequence>
<dbReference type="EMBL" id="JAHRHJ020000004">
    <property type="protein sequence ID" value="KAH9319809.1"/>
    <property type="molecule type" value="Genomic_DNA"/>
</dbReference>
<evidence type="ECO:0000256" key="2">
    <source>
        <dbReference type="SAM" id="MobiDB-lite"/>
    </source>
</evidence>
<protein>
    <submittedName>
        <fullName evidence="3">Uncharacterized protein</fullName>
    </submittedName>
</protein>
<comment type="caution">
    <text evidence="3">The sequence shown here is derived from an EMBL/GenBank/DDBJ whole genome shotgun (WGS) entry which is preliminary data.</text>
</comment>
<feature type="non-terminal residue" evidence="3">
    <location>
        <position position="139"/>
    </location>
</feature>
<dbReference type="PANTHER" id="PTHR31096">
    <property type="entry name" value="ACT DOMAIN-CONTAINING PROTEIN ACR4-RELATED"/>
    <property type="match status" value="1"/>
</dbReference>
<dbReference type="Proteomes" id="UP000824469">
    <property type="component" value="Unassembled WGS sequence"/>
</dbReference>
<feature type="region of interest" description="Disordered" evidence="2">
    <location>
        <begin position="110"/>
        <end position="139"/>
    </location>
</feature>
<reference evidence="3 4" key="1">
    <citation type="journal article" date="2021" name="Nat. Plants">
        <title>The Taxus genome provides insights into paclitaxel biosynthesis.</title>
        <authorList>
            <person name="Xiong X."/>
            <person name="Gou J."/>
            <person name="Liao Q."/>
            <person name="Li Y."/>
            <person name="Zhou Q."/>
            <person name="Bi G."/>
            <person name="Li C."/>
            <person name="Du R."/>
            <person name="Wang X."/>
            <person name="Sun T."/>
            <person name="Guo L."/>
            <person name="Liang H."/>
            <person name="Lu P."/>
            <person name="Wu Y."/>
            <person name="Zhang Z."/>
            <person name="Ro D.K."/>
            <person name="Shang Y."/>
            <person name="Huang S."/>
            <person name="Yan J."/>
        </authorList>
    </citation>
    <scope>NUCLEOTIDE SEQUENCE [LARGE SCALE GENOMIC DNA]</scope>
    <source>
        <strain evidence="3">Ta-2019</strain>
    </source>
</reference>
<organism evidence="3 4">
    <name type="scientific">Taxus chinensis</name>
    <name type="common">Chinese yew</name>
    <name type="synonym">Taxus wallichiana var. chinensis</name>
    <dbReference type="NCBI Taxonomy" id="29808"/>
    <lineage>
        <taxon>Eukaryota</taxon>
        <taxon>Viridiplantae</taxon>
        <taxon>Streptophyta</taxon>
        <taxon>Embryophyta</taxon>
        <taxon>Tracheophyta</taxon>
        <taxon>Spermatophyta</taxon>
        <taxon>Pinopsida</taxon>
        <taxon>Pinidae</taxon>
        <taxon>Conifers II</taxon>
        <taxon>Cupressales</taxon>
        <taxon>Taxaceae</taxon>
        <taxon>Taxus</taxon>
    </lineage>
</organism>
<keyword evidence="1" id="KW-0677">Repeat</keyword>
<feature type="compositionally biased region" description="Basic and acidic residues" evidence="2">
    <location>
        <begin position="74"/>
        <end position="91"/>
    </location>
</feature>
<evidence type="ECO:0000313" key="3">
    <source>
        <dbReference type="EMBL" id="KAH9319809.1"/>
    </source>
</evidence>
<dbReference type="AlphaFoldDB" id="A0AA38GA31"/>
<name>A0AA38GA31_TAXCH</name>
<evidence type="ECO:0000313" key="4">
    <source>
        <dbReference type="Proteomes" id="UP000824469"/>
    </source>
</evidence>
<accession>A0AA38GA31</accession>
<gene>
    <name evidence="3" type="ORF">KI387_021578</name>
</gene>
<keyword evidence="4" id="KW-1185">Reference proteome</keyword>
<dbReference type="InterPro" id="IPR040217">
    <property type="entry name" value="ACR1-12"/>
</dbReference>
<evidence type="ECO:0000256" key="1">
    <source>
        <dbReference type="ARBA" id="ARBA00022737"/>
    </source>
</evidence>